<dbReference type="OrthoDB" id="74314at2759"/>
<dbReference type="InterPro" id="IPR005113">
    <property type="entry name" value="uDENN_dom"/>
</dbReference>
<reference evidence="2" key="1">
    <citation type="journal article" date="2001" name="Nature">
        <title>Initial sequencing and analysis of the human genome.</title>
        <authorList>
            <consortium name="International Human Genome Sequencing Consortium"/>
            <person name="Lander E.S."/>
            <person name="Linton L.M."/>
            <person name="Birren B."/>
            <person name="Nusbaum C."/>
            <person name="Zody M.C."/>
            <person name="Baldwin J."/>
            <person name="Devon K."/>
            <person name="Dewar K."/>
            <person name="Doyle M."/>
            <person name="FitzHugh W."/>
            <person name="Funke R."/>
            <person name="Gage D."/>
            <person name="Harris K."/>
            <person name="Heaford A."/>
            <person name="Howland J."/>
            <person name="Kann L."/>
            <person name="Lehoczky J."/>
            <person name="LeVine R."/>
            <person name="McEwan P."/>
            <person name="McKernan K."/>
            <person name="Meldrim J."/>
            <person name="Mesirov J.P."/>
            <person name="Miranda C."/>
            <person name="Morris W."/>
            <person name="Naylor J."/>
            <person name="Raymond C."/>
            <person name="Rosetti M."/>
            <person name="Santos R."/>
            <person name="Sheridan A."/>
            <person name="Sougnez C."/>
            <person name="Stange-Thomann N."/>
            <person name="Stojanovic N."/>
            <person name="Subramanian A."/>
            <person name="Wyman D."/>
            <person name="Rogers J."/>
            <person name="Sulston J."/>
            <person name="Ainscough R."/>
            <person name="Beck S."/>
            <person name="Bentley D."/>
            <person name="Burton J."/>
            <person name="Clee C."/>
            <person name="Carter N."/>
            <person name="Coulson A."/>
            <person name="Deadman R."/>
            <person name="Deloukas P."/>
            <person name="Dunham A."/>
            <person name="Dunham I."/>
            <person name="Durbin R."/>
            <person name="French L."/>
            <person name="Grafham D."/>
            <person name="Gregory S."/>
            <person name="Hubbard T."/>
            <person name="Humphray S."/>
            <person name="Hunt A."/>
            <person name="Jones M."/>
            <person name="Lloyd C."/>
            <person name="McMurray A."/>
            <person name="Matthews L."/>
            <person name="Mercer S."/>
            <person name="Milne S."/>
            <person name="Mullikin J.C."/>
            <person name="Mungall A."/>
            <person name="Plumb R."/>
            <person name="Ross M."/>
            <person name="Shownkeen R."/>
            <person name="Sims S."/>
            <person name="Waterston R.H."/>
            <person name="Wilson R.K."/>
            <person name="Hillier L.W."/>
            <person name="McPherson J.D."/>
            <person name="Marra M.A."/>
            <person name="Mardis E.R."/>
            <person name="Fulton L.A."/>
            <person name="Chinwalla A.T."/>
            <person name="Pepin K.H."/>
            <person name="Gish W.R."/>
            <person name="Chissoe S.L."/>
            <person name="Wendl M.C."/>
            <person name="Delehaunty K.D."/>
            <person name="Miner T.L."/>
            <person name="Delehaunty A."/>
            <person name="Kramer J.B."/>
            <person name="Cook L.L."/>
            <person name="Fulton R.S."/>
            <person name="Johnson D.L."/>
            <person name="Minx P.J."/>
            <person name="Clifton S.W."/>
            <person name="Hawkins T."/>
            <person name="Branscomb E."/>
            <person name="Predki P."/>
            <person name="Richardson P."/>
            <person name="Wenning S."/>
            <person name="Slezak T."/>
            <person name="Doggett N."/>
            <person name="Cheng J.F."/>
            <person name="Olsen A."/>
            <person name="Lucas S."/>
            <person name="Elkin C."/>
            <person name="Uberbacher E."/>
            <person name="Frazier M."/>
            <person name="Gibbs R.A."/>
            <person name="Muzny D.M."/>
            <person name="Scherer S.E."/>
            <person name="Bouck J.B."/>
            <person name="Sodergren E.J."/>
            <person name="Worley K.C."/>
            <person name="Rives C.M."/>
            <person name="Gorrell J.H."/>
            <person name="Metzker M.L."/>
            <person name="Naylor S.L."/>
            <person name="Kucherlapati R.S."/>
            <person name="Nelson D.L."/>
            <person name="Weinstock G.M."/>
            <person name="Sakaki Y."/>
            <person name="Fujiyama A."/>
            <person name="Hattori M."/>
            <person name="Yada T."/>
            <person name="Toyoda A."/>
            <person name="Itoh T."/>
            <person name="Kawagoe C."/>
            <person name="Watanabe H."/>
            <person name="Totoki Y."/>
            <person name="Taylor T."/>
            <person name="Weissenbach J."/>
            <person name="Heilig R."/>
            <person name="Saurin W."/>
            <person name="Artiguenave F."/>
            <person name="Brottier P."/>
            <person name="Bruls T."/>
            <person name="Pelletier E."/>
            <person name="Robert C."/>
            <person name="Wincker P."/>
            <person name="Smith D.R."/>
            <person name="Doucette-Stamm L."/>
            <person name="Rubenfield M."/>
            <person name="Weinstock K."/>
            <person name="Lee H.M."/>
            <person name="Dubois J."/>
            <person name="Rosenthal A."/>
            <person name="Platzer M."/>
            <person name="Nyakatura G."/>
            <person name="Taudien S."/>
            <person name="Rump A."/>
            <person name="Yang H."/>
            <person name="Yu J."/>
            <person name="Wang J."/>
            <person name="Huang G."/>
            <person name="Gu J."/>
            <person name="Hood L."/>
            <person name="Rowen L."/>
            <person name="Madan A."/>
            <person name="Qin S."/>
            <person name="Davis R.W."/>
            <person name="Federspiel N.A."/>
            <person name="Abola A.P."/>
            <person name="Proctor M.J."/>
            <person name="Myers R.M."/>
            <person name="Schmutz J."/>
            <person name="Dickson M."/>
            <person name="Grimwood J."/>
            <person name="Cox D.R."/>
            <person name="Olson M.V."/>
            <person name="Kaul R."/>
            <person name="Raymond C."/>
            <person name="Shimizu N."/>
            <person name="Kawasaki K."/>
            <person name="Minoshima S."/>
            <person name="Evans G.A."/>
            <person name="Athanasiou M."/>
            <person name="Schultz R."/>
            <person name="Roe B.A."/>
            <person name="Chen F."/>
            <person name="Pan H."/>
            <person name="Ramser J."/>
            <person name="Lehrach H."/>
            <person name="Reinhardt R."/>
            <person name="McCombie W.R."/>
            <person name="de la Bastide M."/>
            <person name="Dedhia N."/>
            <person name="Blocker H."/>
            <person name="Hornischer K."/>
            <person name="Nordsiek G."/>
            <person name="Agarwala R."/>
            <person name="Aravind L."/>
            <person name="Bailey J.A."/>
            <person name="Bateman A."/>
            <person name="Batzoglou S."/>
            <person name="Birney E."/>
            <person name="Bork P."/>
            <person name="Brown D.G."/>
            <person name="Burge C.B."/>
            <person name="Cerutti L."/>
            <person name="Chen H.C."/>
            <person name="Church D."/>
            <person name="Clamp M."/>
            <person name="Copley R.R."/>
            <person name="Doerks T."/>
            <person name="Eddy S.R."/>
            <person name="Eichler E.E."/>
            <person name="Furey T.S."/>
            <person name="Galagan J."/>
            <person name="Gilbert J.G."/>
            <person name="Harmon C."/>
            <person name="Hayashizaki Y."/>
            <person name="Haussler D."/>
            <person name="Hermjakob H."/>
            <person name="Hokamp K."/>
            <person name="Jang W."/>
            <person name="Johnson L.S."/>
            <person name="Jones T.A."/>
            <person name="Kasif S."/>
            <person name="Kaspryzk A."/>
            <person name="Kennedy S."/>
            <person name="Kent W.J."/>
            <person name="Kitts P."/>
            <person name="Koonin E.V."/>
            <person name="Korf I."/>
            <person name="Kulp D."/>
            <person name="Lancet D."/>
            <person name="Lowe T.M."/>
            <person name="McLysaght A."/>
            <person name="Mikkelsen T."/>
            <person name="Moran J.V."/>
            <person name="Mulder N."/>
            <person name="Pollara V.J."/>
            <person name="Ponting C.P."/>
            <person name="Schuler G."/>
            <person name="Schultz J."/>
            <person name="Slater G."/>
            <person name="Smit A.F."/>
            <person name="Stupka E."/>
            <person name="Szustakowski J."/>
            <person name="Thierry-Mieg D."/>
            <person name="Thierry-Mieg J."/>
            <person name="Wagner L."/>
            <person name="Wallis J."/>
            <person name="Wheeler R."/>
            <person name="Williams A."/>
            <person name="Wolf Y.I."/>
            <person name="Wolfe K.H."/>
            <person name="Yang S.P."/>
            <person name="Yeh R.F."/>
            <person name="Collins F."/>
            <person name="Guyer M.S."/>
            <person name="Peterson J."/>
            <person name="Felsenfeld A."/>
            <person name="Wetterstrand K.A."/>
            <person name="Patrinos A."/>
            <person name="Morgan M.J."/>
            <person name="de Jong P."/>
            <person name="Catanese J.J."/>
            <person name="Osoegawa K."/>
            <person name="Shizuya H."/>
            <person name="Choi S."/>
            <person name="Chen Y.J."/>
        </authorList>
    </citation>
    <scope>NUCLEOTIDE SEQUENCE [LARGE SCALE GENOMIC DNA]</scope>
</reference>
<dbReference type="EMBL" id="AC080023">
    <property type="status" value="NOT_ANNOTATED_CDS"/>
    <property type="molecule type" value="Genomic_DNA"/>
</dbReference>
<evidence type="ECO:0000313" key="2">
    <source>
        <dbReference type="Ensembl" id="ENSP00000509417.1"/>
    </source>
</evidence>
<organism evidence="2 3">
    <name type="scientific">Homo sapiens</name>
    <name type="common">Human</name>
    <dbReference type="NCBI Taxonomy" id="9606"/>
    <lineage>
        <taxon>Eukaryota</taxon>
        <taxon>Metazoa</taxon>
        <taxon>Chordata</taxon>
        <taxon>Craniata</taxon>
        <taxon>Vertebrata</taxon>
        <taxon>Euteleostomi</taxon>
        <taxon>Mammalia</taxon>
        <taxon>Eutheria</taxon>
        <taxon>Euarchontoglires</taxon>
        <taxon>Primates</taxon>
        <taxon>Haplorrhini</taxon>
        <taxon>Catarrhini</taxon>
        <taxon>Hominidae</taxon>
        <taxon>Homo</taxon>
    </lineage>
</organism>
<dbReference type="GeneTree" id="ENSGT00940000155385"/>
<dbReference type="Proteomes" id="UP000005640">
    <property type="component" value="Chromosome 11"/>
</dbReference>
<dbReference type="EMBL" id="KF455324">
    <property type="status" value="NOT_ANNOTATED_CDS"/>
    <property type="molecule type" value="Genomic_DNA"/>
</dbReference>
<sequence>MARLADYFIVVGYDHEKPGSGEGLGKIIQRFPQKDWDDTPFPQGIELGSALPDALRPKRTS</sequence>
<dbReference type="Ensembl" id="ENST00000690806.1">
    <property type="protein sequence ID" value="ENSP00000509417.1"/>
    <property type="gene ID" value="ENSG00000133812.18"/>
</dbReference>
<evidence type="ECO:0000313" key="3">
    <source>
        <dbReference type="Proteomes" id="UP000005640"/>
    </source>
</evidence>
<dbReference type="HGNC" id="HGNC:2135">
    <property type="gene designation" value="SBF2"/>
</dbReference>
<dbReference type="Pfam" id="PF03456">
    <property type="entry name" value="uDENN"/>
    <property type="match status" value="1"/>
</dbReference>
<reference evidence="2 3" key="3">
    <citation type="journal article" date="2006" name="Nature">
        <title>Human chromosome 11 DNA sequence and analysis including novel gene identification.</title>
        <authorList>
            <person name="Taylor T.D."/>
            <person name="Noguchi H."/>
            <person name="Totoki Y."/>
            <person name="Toyoda A."/>
            <person name="Kuroki Y."/>
            <person name="Dewar K."/>
            <person name="Lloyd C."/>
            <person name="Itoh T."/>
            <person name="Takeda T."/>
            <person name="Kim D.W."/>
            <person name="She X."/>
            <person name="Barlow K.F."/>
            <person name="Bloom T."/>
            <person name="Bruford E."/>
            <person name="Chang J.L."/>
            <person name="Cuomo C.A."/>
            <person name="Eichler E."/>
            <person name="FitzGerald M.G."/>
            <person name="Jaffe D.B."/>
            <person name="LaButti K."/>
            <person name="Nicol R."/>
            <person name="Park H.S."/>
            <person name="Seaman C."/>
            <person name="Sougnez C."/>
            <person name="Yang X."/>
            <person name="Zimmer A.R."/>
            <person name="Zody M.C."/>
            <person name="Birren B.W."/>
            <person name="Nusbaum C."/>
            <person name="Fujiyama A."/>
            <person name="Hattori M."/>
            <person name="Rogers J."/>
            <person name="Lander E.S."/>
            <person name="Sakaki Y."/>
        </authorList>
    </citation>
    <scope>NUCLEOTIDE SEQUENCE [LARGE SCALE GENOMIC DNA]</scope>
</reference>
<dbReference type="EMBL" id="AC011092">
    <property type="status" value="NOT_ANNOTATED_CDS"/>
    <property type="molecule type" value="Genomic_DNA"/>
</dbReference>
<evidence type="ECO:0000259" key="1">
    <source>
        <dbReference type="Pfam" id="PF03456"/>
    </source>
</evidence>
<evidence type="ECO:0007829" key="5">
    <source>
        <dbReference type="ProteomicsDB" id="A0A8I5QKS9"/>
    </source>
</evidence>
<accession>A0A8I5QKS9</accession>
<dbReference type="EMBL" id="AC026250">
    <property type="status" value="NOT_ANNOTATED_CDS"/>
    <property type="molecule type" value="Genomic_DNA"/>
</dbReference>
<reference evidence="2" key="4">
    <citation type="submission" date="2025-05" db="UniProtKB">
        <authorList>
            <consortium name="Ensembl"/>
        </authorList>
    </citation>
    <scope>IDENTIFICATION</scope>
</reference>
<dbReference type="EMBL" id="AC015700">
    <property type="status" value="NOT_ANNOTATED_CDS"/>
    <property type="molecule type" value="Genomic_DNA"/>
</dbReference>
<feature type="domain" description="uDENN" evidence="1">
    <location>
        <begin position="26"/>
        <end position="55"/>
    </location>
</feature>
<dbReference type="AlphaFoldDB" id="A0A8I5QKS9"/>
<dbReference type="EMBL" id="KF570262">
    <property type="status" value="NOT_ANNOTATED_CDS"/>
    <property type="molecule type" value="Genomic_DNA"/>
</dbReference>
<evidence type="ECO:0007829" key="4">
    <source>
        <dbReference type="PeptideAtlas" id="A0A8I5QKS9"/>
    </source>
</evidence>
<dbReference type="OpenTargets" id="ENSG00000133812"/>
<name>A0A8I5QKS9_HUMAN</name>
<keyword evidence="4 5" id="KW-1267">Proteomics identification</keyword>
<protein>
    <submittedName>
        <fullName evidence="2">SET binding factor 2</fullName>
    </submittedName>
</protein>
<dbReference type="Ensembl" id="ENST00000692068.1">
    <property type="protein sequence ID" value="ENSP00000510763.1"/>
    <property type="gene ID" value="ENSG00000133812.18"/>
</dbReference>
<dbReference type="EMBL" id="AC100763">
    <property type="status" value="NOT_ANNOTATED_CDS"/>
    <property type="molecule type" value="Genomic_DNA"/>
</dbReference>
<gene>
    <name evidence="2" type="primary">SBF2</name>
</gene>
<keyword evidence="3" id="KW-1185">Reference proteome</keyword>
<reference evidence="2" key="2">
    <citation type="journal article" date="2004" name="Nature">
        <title>Finishing the euchromatic sequence of the human genome.</title>
        <authorList>
            <consortium name="International Human Genome Sequencing Consortium"/>
        </authorList>
    </citation>
    <scope>NUCLEOTIDE SEQUENCE [LARGE SCALE GENOMIC DNA]</scope>
</reference>
<proteinExistence type="evidence at protein level"/>